<organism evidence="4 5">
    <name type="scientific">Tortispora caseinolytica NRRL Y-17796</name>
    <dbReference type="NCBI Taxonomy" id="767744"/>
    <lineage>
        <taxon>Eukaryota</taxon>
        <taxon>Fungi</taxon>
        <taxon>Dikarya</taxon>
        <taxon>Ascomycota</taxon>
        <taxon>Saccharomycotina</taxon>
        <taxon>Trigonopsidomycetes</taxon>
        <taxon>Trigonopsidales</taxon>
        <taxon>Trigonopsidaceae</taxon>
        <taxon>Tortispora</taxon>
    </lineage>
</organism>
<evidence type="ECO:0000259" key="3">
    <source>
        <dbReference type="Pfam" id="PF01967"/>
    </source>
</evidence>
<dbReference type="GO" id="GO:0006777">
    <property type="term" value="P:Mo-molybdopterin cofactor biosynthetic process"/>
    <property type="evidence" value="ECO:0007669"/>
    <property type="project" value="UniProtKB-KW"/>
</dbReference>
<evidence type="ECO:0000256" key="1">
    <source>
        <dbReference type="ARBA" id="ARBA00005046"/>
    </source>
</evidence>
<dbReference type="PANTHER" id="PTHR22960">
    <property type="entry name" value="MOLYBDOPTERIN COFACTOR SYNTHESIS PROTEIN A"/>
    <property type="match status" value="1"/>
</dbReference>
<dbReference type="Proteomes" id="UP000095023">
    <property type="component" value="Unassembled WGS sequence"/>
</dbReference>
<dbReference type="UniPathway" id="UPA00344"/>
<comment type="pathway">
    <text evidence="1">Cofactor biosynthesis; molybdopterin biosynthesis.</text>
</comment>
<proteinExistence type="predicted"/>
<dbReference type="InterPro" id="IPR036522">
    <property type="entry name" value="MoaC_sf"/>
</dbReference>
<reference evidence="5" key="1">
    <citation type="submission" date="2016-02" db="EMBL/GenBank/DDBJ databases">
        <title>Comparative genomics of biotechnologically important yeasts.</title>
        <authorList>
            <consortium name="DOE Joint Genome Institute"/>
            <person name="Riley R."/>
            <person name="Haridas S."/>
            <person name="Wolfe K.H."/>
            <person name="Lopes M.R."/>
            <person name="Hittinger C.T."/>
            <person name="Goker M."/>
            <person name="Salamov A."/>
            <person name="Wisecaver J."/>
            <person name="Long T.M."/>
            <person name="Aerts A.L."/>
            <person name="Barry K."/>
            <person name="Choi C."/>
            <person name="Clum A."/>
            <person name="Coughlan A.Y."/>
            <person name="Deshpande S."/>
            <person name="Douglass A.P."/>
            <person name="Hanson S.J."/>
            <person name="Klenk H.-P."/>
            <person name="Labutti K."/>
            <person name="Lapidus A."/>
            <person name="Lindquist E."/>
            <person name="Lipzen A."/>
            <person name="Meier-Kolthoff J.P."/>
            <person name="Ohm R.A."/>
            <person name="Otillar R.P."/>
            <person name="Pangilinan J."/>
            <person name="Peng Y."/>
            <person name="Rokas A."/>
            <person name="Rosa C.A."/>
            <person name="Scheuner C."/>
            <person name="Sibirny A.A."/>
            <person name="Slot J.C."/>
            <person name="Stielow J.B."/>
            <person name="Sun H."/>
            <person name="Kurtzman C.P."/>
            <person name="Blackwell M."/>
            <person name="Jeffries T.W."/>
            <person name="Grigoriev I.V."/>
        </authorList>
    </citation>
    <scope>NUCLEOTIDE SEQUENCE [LARGE SCALE GENOMIC DNA]</scope>
    <source>
        <strain evidence="5">NRRL Y-17796</strain>
    </source>
</reference>
<name>A0A1E4TK68_9ASCO</name>
<dbReference type="InterPro" id="IPR023045">
    <property type="entry name" value="MoaC"/>
</dbReference>
<dbReference type="NCBIfam" id="TIGR00581">
    <property type="entry name" value="moaC"/>
    <property type="match status" value="1"/>
</dbReference>
<evidence type="ECO:0000256" key="2">
    <source>
        <dbReference type="ARBA" id="ARBA00023150"/>
    </source>
</evidence>
<dbReference type="GO" id="GO:0061798">
    <property type="term" value="F:GTP 3',8'-cyclase activity"/>
    <property type="evidence" value="ECO:0007669"/>
    <property type="project" value="TreeGrafter"/>
</dbReference>
<dbReference type="GO" id="GO:0061799">
    <property type="term" value="F:cyclic pyranopterin monophosphate synthase activity"/>
    <property type="evidence" value="ECO:0007669"/>
    <property type="project" value="TreeGrafter"/>
</dbReference>
<evidence type="ECO:0000313" key="5">
    <source>
        <dbReference type="Proteomes" id="UP000095023"/>
    </source>
</evidence>
<keyword evidence="2" id="KW-0501">Molybdenum cofactor biosynthesis</keyword>
<protein>
    <recommendedName>
        <fullName evidence="3">Molybdopterin cofactor biosynthesis C (MoaC) domain-containing protein</fullName>
    </recommendedName>
</protein>
<dbReference type="NCBIfam" id="NF006870">
    <property type="entry name" value="PRK09364.1"/>
    <property type="match status" value="1"/>
</dbReference>
<sequence length="143" mass="15521">MVNVGDKAVTRRIAKAIGYVQFSKPGMEDIINNAEKKKGSVFHTAKIAGIMAAKRTAMTIPLCHQVELSGVDMNLKISPEENRVHIDCQVQTEARTGVEMEAICGVLGAAATVYDMCKAQDRHMIISNVQVTNKQGGSNDFDV</sequence>
<dbReference type="PANTHER" id="PTHR22960:SF0">
    <property type="entry name" value="MOLYBDENUM COFACTOR BIOSYNTHESIS PROTEIN 1"/>
    <property type="match status" value="1"/>
</dbReference>
<dbReference type="Pfam" id="PF01967">
    <property type="entry name" value="MoaC"/>
    <property type="match status" value="1"/>
</dbReference>
<evidence type="ECO:0000313" key="4">
    <source>
        <dbReference type="EMBL" id="ODV92141.1"/>
    </source>
</evidence>
<gene>
    <name evidence="4" type="ORF">CANCADRAFT_23088</name>
</gene>
<dbReference type="AlphaFoldDB" id="A0A1E4TK68"/>
<dbReference type="SUPFAM" id="SSF55040">
    <property type="entry name" value="Molybdenum cofactor biosynthesis protein C, MoaC"/>
    <property type="match status" value="1"/>
</dbReference>
<dbReference type="OrthoDB" id="429626at2759"/>
<dbReference type="EMBL" id="KV453841">
    <property type="protein sequence ID" value="ODV92141.1"/>
    <property type="molecule type" value="Genomic_DNA"/>
</dbReference>
<keyword evidence="5" id="KW-1185">Reference proteome</keyword>
<accession>A0A1E4TK68</accession>
<dbReference type="InterPro" id="IPR002820">
    <property type="entry name" value="Mopterin_CF_biosynth-C_dom"/>
</dbReference>
<feature type="domain" description="Molybdopterin cofactor biosynthesis C (MoaC)" evidence="3">
    <location>
        <begin position="1"/>
        <end position="137"/>
    </location>
</feature>
<dbReference type="InterPro" id="IPR050105">
    <property type="entry name" value="MoCo_biosynth_MoaA/MoaC"/>
</dbReference>
<dbReference type="Gene3D" id="3.30.70.640">
    <property type="entry name" value="Molybdopterin cofactor biosynthesis C (MoaC) domain"/>
    <property type="match status" value="1"/>
</dbReference>